<evidence type="ECO:0000313" key="8">
    <source>
        <dbReference type="EMBL" id="TYP88947.1"/>
    </source>
</evidence>
<feature type="transmembrane region" description="Helical" evidence="7">
    <location>
        <begin position="274"/>
        <end position="298"/>
    </location>
</feature>
<keyword evidence="3 7" id="KW-0812">Transmembrane</keyword>
<keyword evidence="5 7" id="KW-0472">Membrane</keyword>
<evidence type="ECO:0000256" key="7">
    <source>
        <dbReference type="SAM" id="Phobius"/>
    </source>
</evidence>
<reference evidence="8 9" key="1">
    <citation type="submission" date="2019-07" db="EMBL/GenBank/DDBJ databases">
        <title>Genomic Encyclopedia of Archaeal and Bacterial Type Strains, Phase II (KMG-II): from individual species to whole genera.</title>
        <authorList>
            <person name="Goeker M."/>
        </authorList>
    </citation>
    <scope>NUCLEOTIDE SEQUENCE [LARGE SCALE GENOMIC DNA]</scope>
    <source>
        <strain evidence="8 9">DSM 46842</strain>
    </source>
</reference>
<keyword evidence="4 7" id="KW-1133">Transmembrane helix</keyword>
<evidence type="ECO:0000256" key="1">
    <source>
        <dbReference type="ARBA" id="ARBA00004651"/>
    </source>
</evidence>
<dbReference type="InterPro" id="IPR017039">
    <property type="entry name" value="Virul_fac_BrkB"/>
</dbReference>
<accession>A0A5S5CYV6</accession>
<keyword evidence="9" id="KW-1185">Reference proteome</keyword>
<evidence type="ECO:0000256" key="3">
    <source>
        <dbReference type="ARBA" id="ARBA00022692"/>
    </source>
</evidence>
<feature type="transmembrane region" description="Helical" evidence="7">
    <location>
        <begin position="208"/>
        <end position="228"/>
    </location>
</feature>
<feature type="transmembrane region" description="Helical" evidence="7">
    <location>
        <begin position="63"/>
        <end position="85"/>
    </location>
</feature>
<dbReference type="PANTHER" id="PTHR30213:SF0">
    <property type="entry name" value="UPF0761 MEMBRANE PROTEIN YIHY"/>
    <property type="match status" value="1"/>
</dbReference>
<sequence length="335" mass="35173">MALARRDRPAAADAGPDPDAGSRREASDADSPRAISARGWRRLLRRVLAHVTGDRLMVQSAGVAFFAVLSIAPVLVTAVSVYGFVNTPEQAREQLSDAAGMLPPELRSVLIDQLTTITAASGQVLTWRGLTGLLVALSTATTAMTYLIDGLTLAYREEETRGLLRRTGLALLFVLAGAVLIAGLTFASGAVSSVLSGLSGPLRAVGSVAAWVALALVVAVALAVLYRFAPDRKQARWRWITLGSGVATLAWLATTLAFFTYVGNLGSYQSTYGSLAGVAISMFWLWTTVFLVIVGAAVNAEAERETVCDSTVGPDRPPGARGAVVADSTPPYPRG</sequence>
<name>A0A5S5CYV6_9ACTN</name>
<feature type="compositionally biased region" description="Basic and acidic residues" evidence="6">
    <location>
        <begin position="20"/>
        <end position="31"/>
    </location>
</feature>
<organism evidence="8 9">
    <name type="scientific">Blastococcus xanthinilyticus</name>
    <dbReference type="NCBI Taxonomy" id="1564164"/>
    <lineage>
        <taxon>Bacteria</taxon>
        <taxon>Bacillati</taxon>
        <taxon>Actinomycetota</taxon>
        <taxon>Actinomycetes</taxon>
        <taxon>Geodermatophilales</taxon>
        <taxon>Geodermatophilaceae</taxon>
        <taxon>Blastococcus</taxon>
    </lineage>
</organism>
<feature type="transmembrane region" description="Helical" evidence="7">
    <location>
        <begin position="130"/>
        <end position="148"/>
    </location>
</feature>
<keyword evidence="2" id="KW-1003">Cell membrane</keyword>
<feature type="transmembrane region" description="Helical" evidence="7">
    <location>
        <begin position="169"/>
        <end position="188"/>
    </location>
</feature>
<feature type="compositionally biased region" description="Basic and acidic residues" evidence="6">
    <location>
        <begin position="1"/>
        <end position="10"/>
    </location>
</feature>
<dbReference type="PANTHER" id="PTHR30213">
    <property type="entry name" value="INNER MEMBRANE PROTEIN YHJD"/>
    <property type="match status" value="1"/>
</dbReference>
<evidence type="ECO:0000256" key="5">
    <source>
        <dbReference type="ARBA" id="ARBA00023136"/>
    </source>
</evidence>
<dbReference type="EMBL" id="VNHW01000003">
    <property type="protein sequence ID" value="TYP88947.1"/>
    <property type="molecule type" value="Genomic_DNA"/>
</dbReference>
<dbReference type="PIRSF" id="PIRSF035875">
    <property type="entry name" value="RNase_BN"/>
    <property type="match status" value="1"/>
</dbReference>
<feature type="region of interest" description="Disordered" evidence="6">
    <location>
        <begin position="1"/>
        <end position="33"/>
    </location>
</feature>
<evidence type="ECO:0000256" key="6">
    <source>
        <dbReference type="SAM" id="MobiDB-lite"/>
    </source>
</evidence>
<evidence type="ECO:0000313" key="9">
    <source>
        <dbReference type="Proteomes" id="UP000322499"/>
    </source>
</evidence>
<comment type="subcellular location">
    <subcellularLocation>
        <location evidence="1">Cell membrane</location>
        <topology evidence="1">Multi-pass membrane protein</topology>
    </subcellularLocation>
</comment>
<evidence type="ECO:0000256" key="2">
    <source>
        <dbReference type="ARBA" id="ARBA00022475"/>
    </source>
</evidence>
<proteinExistence type="predicted"/>
<protein>
    <submittedName>
        <fullName evidence="8">Membrane protein</fullName>
    </submittedName>
</protein>
<comment type="caution">
    <text evidence="8">The sequence shown here is derived from an EMBL/GenBank/DDBJ whole genome shotgun (WGS) entry which is preliminary data.</text>
</comment>
<feature type="transmembrane region" description="Helical" evidence="7">
    <location>
        <begin position="240"/>
        <end position="262"/>
    </location>
</feature>
<gene>
    <name evidence="8" type="ORF">BD833_103103</name>
</gene>
<evidence type="ECO:0000256" key="4">
    <source>
        <dbReference type="ARBA" id="ARBA00022989"/>
    </source>
</evidence>
<dbReference type="Pfam" id="PF03631">
    <property type="entry name" value="Virul_fac_BrkB"/>
    <property type="match status" value="1"/>
</dbReference>
<feature type="region of interest" description="Disordered" evidence="6">
    <location>
        <begin position="309"/>
        <end position="335"/>
    </location>
</feature>
<dbReference type="Proteomes" id="UP000322499">
    <property type="component" value="Unassembled WGS sequence"/>
</dbReference>
<dbReference type="AlphaFoldDB" id="A0A5S5CYV6"/>
<dbReference type="RefSeq" id="WP_166532172.1">
    <property type="nucleotide sequence ID" value="NZ_VNHW01000003.1"/>
</dbReference>
<dbReference type="NCBIfam" id="TIGR00765">
    <property type="entry name" value="yihY_not_rbn"/>
    <property type="match status" value="1"/>
</dbReference>
<dbReference type="GO" id="GO:0005886">
    <property type="term" value="C:plasma membrane"/>
    <property type="evidence" value="ECO:0007669"/>
    <property type="project" value="UniProtKB-SubCell"/>
</dbReference>